<dbReference type="Gene3D" id="3.40.630.30">
    <property type="match status" value="1"/>
</dbReference>
<evidence type="ECO:0000259" key="1">
    <source>
        <dbReference type="PROSITE" id="PS51186"/>
    </source>
</evidence>
<dbReference type="GO" id="GO:0016747">
    <property type="term" value="F:acyltransferase activity, transferring groups other than amino-acyl groups"/>
    <property type="evidence" value="ECO:0007669"/>
    <property type="project" value="InterPro"/>
</dbReference>
<sequence length="176" mass="19341">MTAFCANTIWRGMTPDDLETVTTLAGVIHTDYPEDAAIFAERLRLAPEGCLVLEHEGTLGGYLISHPWRGLVCPPLNTLLHTLPQPADRWYLHDIALAPAMRGGGHARAAIDHARRLARDNRLRWLTLTSTGPARAFWLAQGFVEEQPSAEEQAVLASYDPQARLLSCPIPPDSGL</sequence>
<organism evidence="2 3">
    <name type="scientific">Acetobacter peroxydans</name>
    <dbReference type="NCBI Taxonomy" id="104098"/>
    <lineage>
        <taxon>Bacteria</taxon>
        <taxon>Pseudomonadati</taxon>
        <taxon>Pseudomonadota</taxon>
        <taxon>Alphaproteobacteria</taxon>
        <taxon>Acetobacterales</taxon>
        <taxon>Acetobacteraceae</taxon>
        <taxon>Acetobacter</taxon>
    </lineage>
</organism>
<dbReference type="Proteomes" id="UP000317730">
    <property type="component" value="Unassembled WGS sequence"/>
</dbReference>
<protein>
    <submittedName>
        <fullName evidence="2">N-acetyltransferase</fullName>
    </submittedName>
</protein>
<accession>A0A4Y3TUL5</accession>
<keyword evidence="2" id="KW-0808">Transferase</keyword>
<dbReference type="AlphaFoldDB" id="A0A4Y3TUL5"/>
<comment type="caution">
    <text evidence="2">The sequence shown here is derived from an EMBL/GenBank/DDBJ whole genome shotgun (WGS) entry which is preliminary data.</text>
</comment>
<reference evidence="2 3" key="1">
    <citation type="submission" date="2019-06" db="EMBL/GenBank/DDBJ databases">
        <title>Whole genome shotgun sequence of Acetobacter peroxydans NBRC 13755.</title>
        <authorList>
            <person name="Hosoyama A."/>
            <person name="Uohara A."/>
            <person name="Ohji S."/>
            <person name="Ichikawa N."/>
        </authorList>
    </citation>
    <scope>NUCLEOTIDE SEQUENCE [LARGE SCALE GENOMIC DNA]</scope>
    <source>
        <strain evidence="2 3">NBRC 13755</strain>
    </source>
</reference>
<name>A0A4Y3TUL5_9PROT</name>
<proteinExistence type="predicted"/>
<dbReference type="RefSeq" id="WP_141375908.1">
    <property type="nucleotide sequence ID" value="NZ_BAPL01000005.1"/>
</dbReference>
<dbReference type="EMBL" id="BJMV01000006">
    <property type="protein sequence ID" value="GEB85552.1"/>
    <property type="molecule type" value="Genomic_DNA"/>
</dbReference>
<dbReference type="PROSITE" id="PS51186">
    <property type="entry name" value="GNAT"/>
    <property type="match status" value="1"/>
</dbReference>
<evidence type="ECO:0000313" key="3">
    <source>
        <dbReference type="Proteomes" id="UP000317730"/>
    </source>
</evidence>
<feature type="domain" description="N-acetyltransferase" evidence="1">
    <location>
        <begin position="8"/>
        <end position="171"/>
    </location>
</feature>
<dbReference type="InterPro" id="IPR000182">
    <property type="entry name" value="GNAT_dom"/>
</dbReference>
<dbReference type="OrthoDB" id="359414at2"/>
<dbReference type="InterPro" id="IPR016181">
    <property type="entry name" value="Acyl_CoA_acyltransferase"/>
</dbReference>
<evidence type="ECO:0000313" key="2">
    <source>
        <dbReference type="EMBL" id="GEB85552.1"/>
    </source>
</evidence>
<dbReference type="Pfam" id="PF00583">
    <property type="entry name" value="Acetyltransf_1"/>
    <property type="match status" value="1"/>
</dbReference>
<keyword evidence="3" id="KW-1185">Reference proteome</keyword>
<gene>
    <name evidence="2" type="ORF">APE01nite_13490</name>
</gene>
<dbReference type="SUPFAM" id="SSF55729">
    <property type="entry name" value="Acyl-CoA N-acyltransferases (Nat)"/>
    <property type="match status" value="1"/>
</dbReference>